<evidence type="ECO:0000256" key="1">
    <source>
        <dbReference type="SAM" id="MobiDB-lite"/>
    </source>
</evidence>
<name>S3DGG1_GLAL2</name>
<dbReference type="AlphaFoldDB" id="S3DGG1"/>
<dbReference type="RefSeq" id="XP_008077037.1">
    <property type="nucleotide sequence ID" value="XM_008078846.1"/>
</dbReference>
<evidence type="ECO:0000313" key="2">
    <source>
        <dbReference type="EMBL" id="EPE36219.1"/>
    </source>
</evidence>
<dbReference type="PRINTS" id="PR01217">
    <property type="entry name" value="PRICHEXTENSN"/>
</dbReference>
<protein>
    <submittedName>
        <fullName evidence="2">Uncharacterized protein</fullName>
    </submittedName>
</protein>
<dbReference type="HOGENOM" id="CLU_1038475_0_0_1"/>
<reference evidence="2 3" key="1">
    <citation type="journal article" date="2013" name="BMC Genomics">
        <title>Genomics-driven discovery of the pneumocandin biosynthetic gene cluster in the fungus Glarea lozoyensis.</title>
        <authorList>
            <person name="Chen L."/>
            <person name="Yue Q."/>
            <person name="Zhang X."/>
            <person name="Xiang M."/>
            <person name="Wang C."/>
            <person name="Li S."/>
            <person name="Che Y."/>
            <person name="Ortiz-Lopez F.J."/>
            <person name="Bills G.F."/>
            <person name="Liu X."/>
            <person name="An Z."/>
        </authorList>
    </citation>
    <scope>NUCLEOTIDE SEQUENCE [LARGE SCALE GENOMIC DNA]</scope>
    <source>
        <strain evidence="3">ATCC 20868 / MF5171</strain>
    </source>
</reference>
<accession>S3DGG1</accession>
<dbReference type="EMBL" id="KE145353">
    <property type="protein sequence ID" value="EPE36219.1"/>
    <property type="molecule type" value="Genomic_DNA"/>
</dbReference>
<feature type="compositionally biased region" description="Low complexity" evidence="1">
    <location>
        <begin position="95"/>
        <end position="112"/>
    </location>
</feature>
<feature type="region of interest" description="Disordered" evidence="1">
    <location>
        <begin position="44"/>
        <end position="112"/>
    </location>
</feature>
<feature type="compositionally biased region" description="Low complexity" evidence="1">
    <location>
        <begin position="162"/>
        <end position="172"/>
    </location>
</feature>
<proteinExistence type="predicted"/>
<dbReference type="KEGG" id="glz:GLAREA_05557"/>
<keyword evidence="3" id="KW-1185">Reference proteome</keyword>
<gene>
    <name evidence="2" type="ORF">GLAREA_05557</name>
</gene>
<feature type="region of interest" description="Disordered" evidence="1">
    <location>
        <begin position="154"/>
        <end position="175"/>
    </location>
</feature>
<dbReference type="GeneID" id="19464611"/>
<organism evidence="2 3">
    <name type="scientific">Glarea lozoyensis (strain ATCC 20868 / MF5171)</name>
    <dbReference type="NCBI Taxonomy" id="1116229"/>
    <lineage>
        <taxon>Eukaryota</taxon>
        <taxon>Fungi</taxon>
        <taxon>Dikarya</taxon>
        <taxon>Ascomycota</taxon>
        <taxon>Pezizomycotina</taxon>
        <taxon>Leotiomycetes</taxon>
        <taxon>Helotiales</taxon>
        <taxon>Helotiaceae</taxon>
        <taxon>Glarea</taxon>
    </lineage>
</organism>
<evidence type="ECO:0000313" key="3">
    <source>
        <dbReference type="Proteomes" id="UP000016922"/>
    </source>
</evidence>
<sequence length="268" mass="29445">MSVGVGLGITLRTEHFSSPASSFLTRTEKSLKNQELRRMLAVESSSECWLPSRKNPSPYPPVKTPRQSSLQGLEGSFAGHPPYEHSDSNTPTVFTPSNSTPSTYTASTPSSVPSYQMSHDEYAFPTLPAHSVQASKNNTVFLHEDYNSFGNYQATPSPSTPTPTETLTTPSPVLGPPSTVPTITVYNWAVPVTPINYHALRNVHGGLQDAPEEIPKTQLSRAIQIELAKAGRPRKRGKRRMCDCGCKSIIQPYVIKRHMKTARRVVGR</sequence>
<dbReference type="Proteomes" id="UP000016922">
    <property type="component" value="Unassembled WGS sequence"/>
</dbReference>